<dbReference type="EC" id="5.1.3.4" evidence="4"/>
<proteinExistence type="inferred from homology"/>
<evidence type="ECO:0000313" key="11">
    <source>
        <dbReference type="Proteomes" id="UP000176864"/>
    </source>
</evidence>
<evidence type="ECO:0000313" key="10">
    <source>
        <dbReference type="EMBL" id="OGE78115.1"/>
    </source>
</evidence>
<keyword evidence="6" id="KW-0862">Zinc</keyword>
<keyword evidence="5" id="KW-0479">Metal-binding</keyword>
<keyword evidence="8" id="KW-0119">Carbohydrate metabolism</keyword>
<feature type="domain" description="Class II aldolase/adducin N-terminal" evidence="9">
    <location>
        <begin position="11"/>
        <end position="196"/>
    </location>
</feature>
<evidence type="ECO:0000256" key="4">
    <source>
        <dbReference type="ARBA" id="ARBA00013186"/>
    </source>
</evidence>
<organism evidence="10 11">
    <name type="scientific">Candidatus Doudnabacteria bacterium RIFCSPHIGHO2_01_FULL_46_14</name>
    <dbReference type="NCBI Taxonomy" id="1817824"/>
    <lineage>
        <taxon>Bacteria</taxon>
        <taxon>Candidatus Doudnaibacteriota</taxon>
    </lineage>
</organism>
<dbReference type="InterPro" id="IPR050197">
    <property type="entry name" value="Aldolase_class_II_sugar_metab"/>
</dbReference>
<dbReference type="AlphaFoldDB" id="A0A1F5NKD9"/>
<dbReference type="Gene3D" id="3.40.225.10">
    <property type="entry name" value="Class II aldolase/adducin N-terminal domain"/>
    <property type="match status" value="1"/>
</dbReference>
<dbReference type="PANTHER" id="PTHR22789">
    <property type="entry name" value="FUCULOSE PHOSPHATE ALDOLASE"/>
    <property type="match status" value="1"/>
</dbReference>
<dbReference type="SUPFAM" id="SSF53639">
    <property type="entry name" value="AraD/HMP-PK domain-like"/>
    <property type="match status" value="1"/>
</dbReference>
<sequence>MNLEEANILKILVCEQNRRLPETGLVILTEGNVSQISSNRSFIVIKPSGVEYHDLAPEKMVVVDMSGKVVEGDLRPSVDTFTHLEIYKKYSHIGGITHTHSSFATVFAQMHKPVPAYGTTHADAFGQEIPVTRPLSDDEITGNLEINTGRVICEVLDQRHARCVLVASHGPFVFGKDAKESVDCAAMAEQVAMMAILGQYRSPIQEALLKKHFERKHGKDKYYGQQLDHDKI</sequence>
<evidence type="ECO:0000256" key="1">
    <source>
        <dbReference type="ARBA" id="ARBA00001726"/>
    </source>
</evidence>
<evidence type="ECO:0000256" key="3">
    <source>
        <dbReference type="ARBA" id="ARBA00010037"/>
    </source>
</evidence>
<gene>
    <name evidence="10" type="ORF">A2751_03055</name>
</gene>
<dbReference type="PANTHER" id="PTHR22789:SF8">
    <property type="entry name" value="L-RIBULOSE-5-PHOSPHATE 4-EPIMERASE SGBE"/>
    <property type="match status" value="1"/>
</dbReference>
<comment type="similarity">
    <text evidence="3">Belongs to the aldolase class II family. AraD/FucA subfamily.</text>
</comment>
<comment type="caution">
    <text evidence="10">The sequence shown here is derived from an EMBL/GenBank/DDBJ whole genome shotgun (WGS) entry which is preliminary data.</text>
</comment>
<accession>A0A1F5NKD9</accession>
<evidence type="ECO:0000256" key="7">
    <source>
        <dbReference type="ARBA" id="ARBA00023235"/>
    </source>
</evidence>
<dbReference type="GO" id="GO:0016832">
    <property type="term" value="F:aldehyde-lyase activity"/>
    <property type="evidence" value="ECO:0007669"/>
    <property type="project" value="TreeGrafter"/>
</dbReference>
<evidence type="ECO:0000256" key="2">
    <source>
        <dbReference type="ARBA" id="ARBA00001947"/>
    </source>
</evidence>
<dbReference type="Pfam" id="PF00596">
    <property type="entry name" value="Aldolase_II"/>
    <property type="match status" value="1"/>
</dbReference>
<dbReference type="STRING" id="1817824.A2751_03055"/>
<name>A0A1F5NKD9_9BACT</name>
<dbReference type="EMBL" id="MFEK01000014">
    <property type="protein sequence ID" value="OGE78115.1"/>
    <property type="molecule type" value="Genomic_DNA"/>
</dbReference>
<dbReference type="NCBIfam" id="NF006047">
    <property type="entry name" value="PRK08193.1"/>
    <property type="match status" value="1"/>
</dbReference>
<evidence type="ECO:0000256" key="5">
    <source>
        <dbReference type="ARBA" id="ARBA00022723"/>
    </source>
</evidence>
<dbReference type="InterPro" id="IPR036409">
    <property type="entry name" value="Aldolase_II/adducin_N_sf"/>
</dbReference>
<protein>
    <recommendedName>
        <fullName evidence="4">L-ribulose-5-phosphate 4-epimerase</fullName>
        <ecNumber evidence="4">5.1.3.4</ecNumber>
    </recommendedName>
</protein>
<comment type="catalytic activity">
    <reaction evidence="1">
        <text>L-ribulose 5-phosphate = D-xylulose 5-phosphate</text>
        <dbReference type="Rhea" id="RHEA:22368"/>
        <dbReference type="ChEBI" id="CHEBI:57737"/>
        <dbReference type="ChEBI" id="CHEBI:58226"/>
        <dbReference type="EC" id="5.1.3.4"/>
    </reaction>
</comment>
<reference evidence="10 11" key="1">
    <citation type="journal article" date="2016" name="Nat. Commun.">
        <title>Thousands of microbial genomes shed light on interconnected biogeochemical processes in an aquifer system.</title>
        <authorList>
            <person name="Anantharaman K."/>
            <person name="Brown C.T."/>
            <person name="Hug L.A."/>
            <person name="Sharon I."/>
            <person name="Castelle C.J."/>
            <person name="Probst A.J."/>
            <person name="Thomas B.C."/>
            <person name="Singh A."/>
            <person name="Wilkins M.J."/>
            <person name="Karaoz U."/>
            <person name="Brodie E.L."/>
            <person name="Williams K.H."/>
            <person name="Hubbard S.S."/>
            <person name="Banfield J.F."/>
        </authorList>
    </citation>
    <scope>NUCLEOTIDE SEQUENCE [LARGE SCALE GENOMIC DNA]</scope>
</reference>
<dbReference type="Proteomes" id="UP000176864">
    <property type="component" value="Unassembled WGS sequence"/>
</dbReference>
<dbReference type="FunFam" id="3.40.225.10:FF:000001">
    <property type="entry name" value="L-ribulose-5-phosphate 4-epimerase UlaF"/>
    <property type="match status" value="1"/>
</dbReference>
<evidence type="ECO:0000256" key="6">
    <source>
        <dbReference type="ARBA" id="ARBA00022833"/>
    </source>
</evidence>
<dbReference type="GO" id="GO:0019323">
    <property type="term" value="P:pentose catabolic process"/>
    <property type="evidence" value="ECO:0007669"/>
    <property type="project" value="TreeGrafter"/>
</dbReference>
<keyword evidence="7" id="KW-0413">Isomerase</keyword>
<comment type="cofactor">
    <cofactor evidence="2">
        <name>Zn(2+)</name>
        <dbReference type="ChEBI" id="CHEBI:29105"/>
    </cofactor>
</comment>
<dbReference type="GO" id="GO:0008742">
    <property type="term" value="F:L-ribulose-phosphate 4-epimerase activity"/>
    <property type="evidence" value="ECO:0007669"/>
    <property type="project" value="UniProtKB-EC"/>
</dbReference>
<evidence type="ECO:0000259" key="9">
    <source>
        <dbReference type="SMART" id="SM01007"/>
    </source>
</evidence>
<dbReference type="SMART" id="SM01007">
    <property type="entry name" value="Aldolase_II"/>
    <property type="match status" value="1"/>
</dbReference>
<dbReference type="InterPro" id="IPR001303">
    <property type="entry name" value="Aldolase_II/adducin_N"/>
</dbReference>
<dbReference type="GO" id="GO:0046872">
    <property type="term" value="F:metal ion binding"/>
    <property type="evidence" value="ECO:0007669"/>
    <property type="project" value="UniProtKB-KW"/>
</dbReference>
<dbReference type="GO" id="GO:0005829">
    <property type="term" value="C:cytosol"/>
    <property type="evidence" value="ECO:0007669"/>
    <property type="project" value="TreeGrafter"/>
</dbReference>
<evidence type="ECO:0000256" key="8">
    <source>
        <dbReference type="ARBA" id="ARBA00023277"/>
    </source>
</evidence>